<dbReference type="OrthoDB" id="4869496at2759"/>
<reference evidence="2 3" key="1">
    <citation type="journal article" date="2016" name="Genome Biol. Evol.">
        <title>Divergent and convergent evolution of fungal pathogenicity.</title>
        <authorList>
            <person name="Shang Y."/>
            <person name="Xiao G."/>
            <person name="Zheng P."/>
            <person name="Cen K."/>
            <person name="Zhan S."/>
            <person name="Wang C."/>
        </authorList>
    </citation>
    <scope>NUCLEOTIDE SEQUENCE [LARGE SCALE GENOMIC DNA]</scope>
    <source>
        <strain evidence="2 3">ARSEF 2679</strain>
    </source>
</reference>
<evidence type="ECO:0000313" key="3">
    <source>
        <dbReference type="Proteomes" id="UP000076744"/>
    </source>
</evidence>
<sequence length="113" mass="12733">MRFATIFPLAFCSLALAQALKARTDFIAAILYSGDDYEYDVKQGQCVNLKRSQPNFDQIEIGRGKACRLYPDLRCGNPKEYEAGEHEIADVQFKSIRCDAVPGAPWDEPRESL</sequence>
<dbReference type="GeneID" id="30024166"/>
<comment type="caution">
    <text evidence="2">The sequence shown here is derived from an EMBL/GenBank/DDBJ whole genome shotgun (WGS) entry which is preliminary data.</text>
</comment>
<organism evidence="2 3">
    <name type="scientific">Cordyceps fumosorosea (strain ARSEF 2679)</name>
    <name type="common">Isaria fumosorosea</name>
    <dbReference type="NCBI Taxonomy" id="1081104"/>
    <lineage>
        <taxon>Eukaryota</taxon>
        <taxon>Fungi</taxon>
        <taxon>Dikarya</taxon>
        <taxon>Ascomycota</taxon>
        <taxon>Pezizomycotina</taxon>
        <taxon>Sordariomycetes</taxon>
        <taxon>Hypocreomycetidae</taxon>
        <taxon>Hypocreales</taxon>
        <taxon>Cordycipitaceae</taxon>
        <taxon>Cordyceps</taxon>
    </lineage>
</organism>
<evidence type="ECO:0008006" key="4">
    <source>
        <dbReference type="Google" id="ProtNLM"/>
    </source>
</evidence>
<dbReference type="Proteomes" id="UP000076744">
    <property type="component" value="Unassembled WGS sequence"/>
</dbReference>
<evidence type="ECO:0000313" key="2">
    <source>
        <dbReference type="EMBL" id="OAA55363.1"/>
    </source>
</evidence>
<proteinExistence type="predicted"/>
<keyword evidence="3" id="KW-1185">Reference proteome</keyword>
<dbReference type="AlphaFoldDB" id="A0A167NBP1"/>
<dbReference type="EMBL" id="AZHB01000025">
    <property type="protein sequence ID" value="OAA55363.1"/>
    <property type="molecule type" value="Genomic_DNA"/>
</dbReference>
<accession>A0A167NBP1</accession>
<keyword evidence="1" id="KW-0732">Signal</keyword>
<feature type="signal peptide" evidence="1">
    <location>
        <begin position="1"/>
        <end position="19"/>
    </location>
</feature>
<dbReference type="RefSeq" id="XP_018701216.1">
    <property type="nucleotide sequence ID" value="XM_018851477.1"/>
</dbReference>
<gene>
    <name evidence="2" type="ORF">ISF_07874</name>
</gene>
<name>A0A167NBP1_CORFA</name>
<protein>
    <recommendedName>
        <fullName evidence="4">Beta/gamma crystallin</fullName>
    </recommendedName>
</protein>
<evidence type="ECO:0000256" key="1">
    <source>
        <dbReference type="SAM" id="SignalP"/>
    </source>
</evidence>
<feature type="chain" id="PRO_5007890637" description="Beta/gamma crystallin" evidence="1">
    <location>
        <begin position="20"/>
        <end position="113"/>
    </location>
</feature>